<dbReference type="Pfam" id="PF11964">
    <property type="entry name" value="SpoIIAA-like"/>
    <property type="match status" value="1"/>
</dbReference>
<evidence type="ECO:0000313" key="2">
    <source>
        <dbReference type="Proteomes" id="UP000237839"/>
    </source>
</evidence>
<dbReference type="RefSeq" id="WP_105532859.1">
    <property type="nucleotide sequence ID" value="NZ_PUGF01000015.1"/>
</dbReference>
<dbReference type="EMBL" id="PUGF01000015">
    <property type="protein sequence ID" value="PRC92200.1"/>
    <property type="molecule type" value="Genomic_DNA"/>
</dbReference>
<accession>A0A2S9GWV6</accession>
<dbReference type="Gene3D" id="3.40.50.10600">
    <property type="entry name" value="SpoIIaa-like domains"/>
    <property type="match status" value="1"/>
</dbReference>
<evidence type="ECO:0000313" key="1">
    <source>
        <dbReference type="EMBL" id="PRC92200.1"/>
    </source>
</evidence>
<dbReference type="OrthoDB" id="9811577at2"/>
<name>A0A2S9GWV6_9BURK</name>
<proteinExistence type="predicted"/>
<dbReference type="InterPro" id="IPR038396">
    <property type="entry name" value="SpoIIAA-like_sf"/>
</dbReference>
<comment type="caution">
    <text evidence="1">The sequence shown here is derived from an EMBL/GenBank/DDBJ whole genome shotgun (WGS) entry which is preliminary data.</text>
</comment>
<dbReference type="InterPro" id="IPR021866">
    <property type="entry name" value="SpoIIAA-like"/>
</dbReference>
<protein>
    <recommendedName>
        <fullName evidence="3">SpoIIAA-like</fullName>
    </recommendedName>
</protein>
<evidence type="ECO:0008006" key="3">
    <source>
        <dbReference type="Google" id="ProtNLM"/>
    </source>
</evidence>
<keyword evidence="2" id="KW-1185">Reference proteome</keyword>
<dbReference type="Proteomes" id="UP000237839">
    <property type="component" value="Unassembled WGS sequence"/>
</dbReference>
<reference evidence="1 2" key="1">
    <citation type="submission" date="2018-02" db="EMBL/GenBank/DDBJ databases">
        <title>Solimicrobium silvestre gen. nov., sp. nov., isolated from alpine forest soil.</title>
        <authorList>
            <person name="Margesin R."/>
            <person name="Albuquerque L."/>
            <person name="Zhang D.-C."/>
            <person name="Froufe H.J.C."/>
            <person name="Severino R."/>
            <person name="Roxo I."/>
            <person name="Egas C."/>
            <person name="Da Costa M.S."/>
        </authorList>
    </citation>
    <scope>NUCLEOTIDE SEQUENCE [LARGE SCALE GENOMIC DNA]</scope>
    <source>
        <strain evidence="1 2">S20-91</strain>
    </source>
</reference>
<gene>
    <name evidence="1" type="ORF">S2091_3116</name>
</gene>
<dbReference type="InterPro" id="IPR036513">
    <property type="entry name" value="STAS_dom_sf"/>
</dbReference>
<dbReference type="SUPFAM" id="SSF52091">
    <property type="entry name" value="SpoIIaa-like"/>
    <property type="match status" value="1"/>
</dbReference>
<dbReference type="AlphaFoldDB" id="A0A2S9GWV6"/>
<sequence length="136" mass="14953">MLDYSISQPEGILELAPHTSLSKEDFDGLNTAINAYLADHTKLQGILIHSMEFPGWEDFGGLAAHMHFVGHHDKSVERVAIVTDSHFAGIAASLGNYLTSAEIRHFPFIDDAKARHWLETAPVQLSTSAKNLQLTS</sequence>
<organism evidence="1 2">
    <name type="scientific">Solimicrobium silvestre</name>
    <dbReference type="NCBI Taxonomy" id="2099400"/>
    <lineage>
        <taxon>Bacteria</taxon>
        <taxon>Pseudomonadati</taxon>
        <taxon>Pseudomonadota</taxon>
        <taxon>Betaproteobacteria</taxon>
        <taxon>Burkholderiales</taxon>
        <taxon>Oxalobacteraceae</taxon>
        <taxon>Solimicrobium</taxon>
    </lineage>
</organism>